<dbReference type="RefSeq" id="WP_283488225.1">
    <property type="nucleotide sequence ID" value="NZ_CP125947.1"/>
</dbReference>
<gene>
    <name evidence="2" type="ORF">QMY55_08685</name>
</gene>
<organism evidence="2 3">
    <name type="scientific">Comamonas resistens</name>
    <dbReference type="NCBI Taxonomy" id="3046670"/>
    <lineage>
        <taxon>Bacteria</taxon>
        <taxon>Pseudomonadati</taxon>
        <taxon>Pseudomonadota</taxon>
        <taxon>Betaproteobacteria</taxon>
        <taxon>Burkholderiales</taxon>
        <taxon>Comamonadaceae</taxon>
        <taxon>Comamonas</taxon>
    </lineage>
</organism>
<dbReference type="Proteomes" id="UP001240697">
    <property type="component" value="Chromosome"/>
</dbReference>
<evidence type="ECO:0000313" key="2">
    <source>
        <dbReference type="EMBL" id="WHS67178.1"/>
    </source>
</evidence>
<name>A0ABY8SW20_9BURK</name>
<feature type="region of interest" description="Disordered" evidence="1">
    <location>
        <begin position="140"/>
        <end position="163"/>
    </location>
</feature>
<feature type="compositionally biased region" description="Basic and acidic residues" evidence="1">
    <location>
        <begin position="92"/>
        <end position="125"/>
    </location>
</feature>
<protein>
    <recommendedName>
        <fullName evidence="4">DUF2116 family Zn-ribbon domain-containing protein</fullName>
    </recommendedName>
</protein>
<sequence length="163" mass="18774">MTAEYHPNICTECGKPIILGARAKTCSEKCRRARLRKQKRLLYEKNRGTDHFKAQQAKAVARRKERRATDPEFDAQAAEAGKKAVIKAVAKRNADPDRRADQLKKMRDWKASASEEQKEKMREANRRWYAELSPEAKAALIAEKSEKRRQRNAAKKAQEPQRA</sequence>
<dbReference type="EMBL" id="CP125947">
    <property type="protein sequence ID" value="WHS67178.1"/>
    <property type="molecule type" value="Genomic_DNA"/>
</dbReference>
<evidence type="ECO:0008006" key="4">
    <source>
        <dbReference type="Google" id="ProtNLM"/>
    </source>
</evidence>
<reference evidence="2 3" key="1">
    <citation type="submission" date="2023-05" db="EMBL/GenBank/DDBJ databases">
        <authorList>
            <person name="Yin Y."/>
            <person name="Lu Z."/>
        </authorList>
    </citation>
    <scope>NUCLEOTIDE SEQUENCE [LARGE SCALE GENOMIC DNA]</scope>
    <source>
        <strain evidence="2 3">ZM22</strain>
    </source>
</reference>
<proteinExistence type="predicted"/>
<keyword evidence="3" id="KW-1185">Reference proteome</keyword>
<evidence type="ECO:0000256" key="1">
    <source>
        <dbReference type="SAM" id="MobiDB-lite"/>
    </source>
</evidence>
<evidence type="ECO:0000313" key="3">
    <source>
        <dbReference type="Proteomes" id="UP001240697"/>
    </source>
</evidence>
<feature type="region of interest" description="Disordered" evidence="1">
    <location>
        <begin position="46"/>
        <end position="125"/>
    </location>
</feature>
<accession>A0ABY8SW20</accession>